<keyword evidence="2" id="KW-1185">Reference proteome</keyword>
<dbReference type="AlphaFoldDB" id="A0A2T1HLT0"/>
<sequence length="223" mass="25172">MTDNFTALLEQLKADPEKAAALIAAFQGTQPTKPATKTVTPCPAAKDITMVQATFFDNGEKGKRDKYMPEFMSTLEVWTDPADKIRLSKWAWKQSARLVEHVRADNDFLTLKRRGSITDGYYDELMATWIMLKQPDLNSPIKVCFGLLVQKIPGQGTFYHDRQFLTLAMQDRLPAVMNLHLAGEVISISAWSDRMSNGELLKGHAQRQARLDLCSYSVDWATQ</sequence>
<dbReference type="Proteomes" id="UP000239772">
    <property type="component" value="Unassembled WGS sequence"/>
</dbReference>
<proteinExistence type="predicted"/>
<evidence type="ECO:0000313" key="2">
    <source>
        <dbReference type="Proteomes" id="UP000239772"/>
    </source>
</evidence>
<gene>
    <name evidence="1" type="ORF">SLNSH_23165</name>
</gene>
<dbReference type="RefSeq" id="WP_106340475.1">
    <property type="nucleotide sequence ID" value="NZ_PVZS01000046.1"/>
</dbReference>
<protein>
    <submittedName>
        <fullName evidence="1">Uncharacterized protein</fullName>
    </submittedName>
</protein>
<dbReference type="EMBL" id="PVZS01000046">
    <property type="protein sequence ID" value="PSC02607.1"/>
    <property type="molecule type" value="Genomic_DNA"/>
</dbReference>
<evidence type="ECO:0000313" key="1">
    <source>
        <dbReference type="EMBL" id="PSC02607.1"/>
    </source>
</evidence>
<comment type="caution">
    <text evidence="1">The sequence shown here is derived from an EMBL/GenBank/DDBJ whole genome shotgun (WGS) entry which is preliminary data.</text>
</comment>
<name>A0A2T1HLT0_9HYPH</name>
<organism evidence="1 2">
    <name type="scientific">Alsobacter soli</name>
    <dbReference type="NCBI Taxonomy" id="2109933"/>
    <lineage>
        <taxon>Bacteria</taxon>
        <taxon>Pseudomonadati</taxon>
        <taxon>Pseudomonadota</taxon>
        <taxon>Alphaproteobacteria</taxon>
        <taxon>Hyphomicrobiales</taxon>
        <taxon>Alsobacteraceae</taxon>
        <taxon>Alsobacter</taxon>
    </lineage>
</organism>
<accession>A0A2T1HLT0</accession>
<reference evidence="2" key="1">
    <citation type="submission" date="2018-03" db="EMBL/GenBank/DDBJ databases">
        <authorList>
            <person name="Sun L."/>
            <person name="Liu H."/>
            <person name="Chen W."/>
            <person name="Huang K."/>
            <person name="Liu W."/>
            <person name="Gao X."/>
        </authorList>
    </citation>
    <scope>NUCLEOTIDE SEQUENCE [LARGE SCALE GENOMIC DNA]</scope>
    <source>
        <strain evidence="2">SH9</strain>
    </source>
</reference>
<dbReference type="OrthoDB" id="9856203at2"/>